<keyword evidence="3" id="KW-1185">Reference proteome</keyword>
<dbReference type="PANTHER" id="PTHR42685">
    <property type="entry name" value="GERANYLGERANYL DIPHOSPHATE REDUCTASE"/>
    <property type="match status" value="1"/>
</dbReference>
<evidence type="ECO:0000313" key="2">
    <source>
        <dbReference type="EMBL" id="AOT70483.1"/>
    </source>
</evidence>
<gene>
    <name evidence="2" type="ORF">Gferi_13390</name>
</gene>
<dbReference type="STRING" id="1424294.Gferi_13390"/>
<evidence type="ECO:0000259" key="1">
    <source>
        <dbReference type="Pfam" id="PF01494"/>
    </source>
</evidence>
<dbReference type="OrthoDB" id="9806565at2"/>
<feature type="domain" description="FAD-binding" evidence="1">
    <location>
        <begin position="8"/>
        <end position="301"/>
    </location>
</feature>
<dbReference type="AlphaFoldDB" id="A0A1D8GHT0"/>
<name>A0A1D8GHT0_9FIRM</name>
<dbReference type="GO" id="GO:0016628">
    <property type="term" value="F:oxidoreductase activity, acting on the CH-CH group of donors, NAD or NADP as acceptor"/>
    <property type="evidence" value="ECO:0007669"/>
    <property type="project" value="InterPro"/>
</dbReference>
<dbReference type="NCBIfam" id="TIGR02032">
    <property type="entry name" value="GG-red-SF"/>
    <property type="match status" value="1"/>
</dbReference>
<organism evidence="2 3">
    <name type="scientific">Geosporobacter ferrireducens</name>
    <dbReference type="NCBI Taxonomy" id="1424294"/>
    <lineage>
        <taxon>Bacteria</taxon>
        <taxon>Bacillati</taxon>
        <taxon>Bacillota</taxon>
        <taxon>Clostridia</taxon>
        <taxon>Peptostreptococcales</taxon>
        <taxon>Thermotaleaceae</taxon>
        <taxon>Geosporobacter</taxon>
    </lineage>
</organism>
<evidence type="ECO:0000313" key="3">
    <source>
        <dbReference type="Proteomes" id="UP000095743"/>
    </source>
</evidence>
<dbReference type="PRINTS" id="PR00420">
    <property type="entry name" value="RNGMNOXGNASE"/>
</dbReference>
<accession>A0A1D8GHT0</accession>
<dbReference type="GO" id="GO:0071949">
    <property type="term" value="F:FAD binding"/>
    <property type="evidence" value="ECO:0007669"/>
    <property type="project" value="InterPro"/>
</dbReference>
<sequence length="357" mass="40056">MTANQESYDVIVVGAGPAGATAARKLAMSGCRVLLIDQADFPRDKHCGGLIPVKALKLLDFEIPKRTILNEIHSITLYSQHMGASTYKDPGILGKTVNRRDFDHQLLNQAIAQGVRFYQKTRLQHLVEEKQHIRVITSAGEYVCSTLLGCDGTHSTVKRFVEKKHSFEHYKMGFAVNTLLPVDHKEPFQDFKLFGLPLAFAMGWAIPQGNRINIGIGGPAYQKKQMMDYFQVYLRKVMELYLHIDKPKGIRGSFLPAGGFQRKVQKGNILLAGDAAGFVDPFTGEGIYYALQSGELAAEKIMAGKITDYEAACKHFFGRRLQGALISSLLCYKKRYTEVTFLRELQCKKFVNRIKNN</sequence>
<dbReference type="Pfam" id="PF01494">
    <property type="entry name" value="FAD_binding_3"/>
    <property type="match status" value="1"/>
</dbReference>
<reference evidence="2 3" key="1">
    <citation type="submission" date="2016-09" db="EMBL/GenBank/DDBJ databases">
        <title>Genomic analysis reveals versatility of anaerobic energy metabolism of Geosporobacter ferrireducens IRF9 of phylum Firmicutes.</title>
        <authorList>
            <person name="Kim S.-J."/>
        </authorList>
    </citation>
    <scope>NUCLEOTIDE SEQUENCE [LARGE SCALE GENOMIC DNA]</scope>
    <source>
        <strain evidence="2 3">IRF9</strain>
    </source>
</reference>
<dbReference type="InterPro" id="IPR002938">
    <property type="entry name" value="FAD-bd"/>
</dbReference>
<dbReference type="KEGG" id="gfe:Gferi_13390"/>
<dbReference type="EMBL" id="CP017269">
    <property type="protein sequence ID" value="AOT70483.1"/>
    <property type="molecule type" value="Genomic_DNA"/>
</dbReference>
<proteinExistence type="predicted"/>
<dbReference type="PANTHER" id="PTHR42685:SF22">
    <property type="entry name" value="CONDITIONED MEDIUM FACTOR RECEPTOR 1"/>
    <property type="match status" value="1"/>
</dbReference>
<dbReference type="Proteomes" id="UP000095743">
    <property type="component" value="Chromosome"/>
</dbReference>
<protein>
    <recommendedName>
        <fullName evidence="1">FAD-binding domain-containing protein</fullName>
    </recommendedName>
</protein>
<dbReference type="RefSeq" id="WP_069977281.1">
    <property type="nucleotide sequence ID" value="NZ_CP017269.1"/>
</dbReference>
<dbReference type="Gene3D" id="3.50.50.60">
    <property type="entry name" value="FAD/NAD(P)-binding domain"/>
    <property type="match status" value="1"/>
</dbReference>
<dbReference type="InterPro" id="IPR050407">
    <property type="entry name" value="Geranylgeranyl_reductase"/>
</dbReference>
<dbReference type="InterPro" id="IPR011777">
    <property type="entry name" value="Geranylgeranyl_Rdtase_fam"/>
</dbReference>
<dbReference type="InterPro" id="IPR036188">
    <property type="entry name" value="FAD/NAD-bd_sf"/>
</dbReference>
<dbReference type="SUPFAM" id="SSF51905">
    <property type="entry name" value="FAD/NAD(P)-binding domain"/>
    <property type="match status" value="1"/>
</dbReference>